<gene>
    <name evidence="3" type="ORF">H5410_052168</name>
</gene>
<dbReference type="SUPFAM" id="SSF47473">
    <property type="entry name" value="EF-hand"/>
    <property type="match status" value="1"/>
</dbReference>
<dbReference type="PROSITE" id="PS00018">
    <property type="entry name" value="EF_HAND_1"/>
    <property type="match status" value="1"/>
</dbReference>
<comment type="caution">
    <text evidence="3">The sequence shown here is derived from an EMBL/GenBank/DDBJ whole genome shotgun (WGS) entry which is preliminary data.</text>
</comment>
<dbReference type="InterPro" id="IPR011992">
    <property type="entry name" value="EF-hand-dom_pair"/>
</dbReference>
<reference evidence="3 4" key="1">
    <citation type="submission" date="2020-09" db="EMBL/GenBank/DDBJ databases">
        <title>De no assembly of potato wild relative species, Solanum commersonii.</title>
        <authorList>
            <person name="Cho K."/>
        </authorList>
    </citation>
    <scope>NUCLEOTIDE SEQUENCE [LARGE SCALE GENOMIC DNA]</scope>
    <source>
        <strain evidence="3">LZ3.2</strain>
        <tissue evidence="3">Leaf</tissue>
    </source>
</reference>
<keyword evidence="4" id="KW-1185">Reference proteome</keyword>
<feature type="domain" description="EF-hand" evidence="2">
    <location>
        <begin position="8"/>
        <end position="43"/>
    </location>
</feature>
<accession>A0A9J5X281</accession>
<dbReference type="SMART" id="SM00054">
    <property type="entry name" value="EFh"/>
    <property type="match status" value="2"/>
</dbReference>
<evidence type="ECO:0000259" key="2">
    <source>
        <dbReference type="PROSITE" id="PS50222"/>
    </source>
</evidence>
<dbReference type="GO" id="GO:0005509">
    <property type="term" value="F:calcium ion binding"/>
    <property type="evidence" value="ECO:0007669"/>
    <property type="project" value="InterPro"/>
</dbReference>
<dbReference type="PROSITE" id="PS50222">
    <property type="entry name" value="EF_HAND_2"/>
    <property type="match status" value="2"/>
</dbReference>
<proteinExistence type="predicted"/>
<sequence length="103" mass="11691">MAMFRGSKKAHRSNRLFESIDQNKDNVISRLELKLICNIKFGPAPSDADETVERIIKQFDASGDEMISVEEFVTGFSRCLHNVGHHSHFSPESKDDITKRIGK</sequence>
<evidence type="ECO:0000313" key="4">
    <source>
        <dbReference type="Proteomes" id="UP000824120"/>
    </source>
</evidence>
<dbReference type="Gene3D" id="1.10.238.10">
    <property type="entry name" value="EF-hand"/>
    <property type="match status" value="1"/>
</dbReference>
<dbReference type="EMBL" id="JACXVP010000010">
    <property type="protein sequence ID" value="KAG5581541.1"/>
    <property type="molecule type" value="Genomic_DNA"/>
</dbReference>
<evidence type="ECO:0000313" key="3">
    <source>
        <dbReference type="EMBL" id="KAG5581541.1"/>
    </source>
</evidence>
<dbReference type="OrthoDB" id="26525at2759"/>
<dbReference type="InterPro" id="IPR018247">
    <property type="entry name" value="EF_Hand_1_Ca_BS"/>
</dbReference>
<feature type="domain" description="EF-hand" evidence="2">
    <location>
        <begin position="47"/>
        <end position="82"/>
    </location>
</feature>
<evidence type="ECO:0000256" key="1">
    <source>
        <dbReference type="ARBA" id="ARBA00022837"/>
    </source>
</evidence>
<dbReference type="InterPro" id="IPR002048">
    <property type="entry name" value="EF_hand_dom"/>
</dbReference>
<dbReference type="AlphaFoldDB" id="A0A9J5X281"/>
<organism evidence="3 4">
    <name type="scientific">Solanum commersonii</name>
    <name type="common">Commerson's wild potato</name>
    <name type="synonym">Commerson's nightshade</name>
    <dbReference type="NCBI Taxonomy" id="4109"/>
    <lineage>
        <taxon>Eukaryota</taxon>
        <taxon>Viridiplantae</taxon>
        <taxon>Streptophyta</taxon>
        <taxon>Embryophyta</taxon>
        <taxon>Tracheophyta</taxon>
        <taxon>Spermatophyta</taxon>
        <taxon>Magnoliopsida</taxon>
        <taxon>eudicotyledons</taxon>
        <taxon>Gunneridae</taxon>
        <taxon>Pentapetalae</taxon>
        <taxon>asterids</taxon>
        <taxon>lamiids</taxon>
        <taxon>Solanales</taxon>
        <taxon>Solanaceae</taxon>
        <taxon>Solanoideae</taxon>
        <taxon>Solaneae</taxon>
        <taxon>Solanum</taxon>
    </lineage>
</organism>
<dbReference type="Pfam" id="PF13499">
    <property type="entry name" value="EF-hand_7"/>
    <property type="match status" value="1"/>
</dbReference>
<dbReference type="Proteomes" id="UP000824120">
    <property type="component" value="Chromosome 10"/>
</dbReference>
<name>A0A9J5X281_SOLCO</name>
<keyword evidence="1" id="KW-0106">Calcium</keyword>
<protein>
    <recommendedName>
        <fullName evidence="2">EF-hand domain-containing protein</fullName>
    </recommendedName>
</protein>